<dbReference type="InterPro" id="IPR036514">
    <property type="entry name" value="SGNH_hydro_sf"/>
</dbReference>
<sequence length="269" mass="29701">MIKKITPVAAVVTLLLWPGTVQASTQPMTIAALGDSISAGFNACGWYVACTSRSWSAGDHKDVNSHYLRLLADGVDVRGRNRNFAYNGATSADLMEQMDEAIKAKATYVTILIGAQDACVRTESQMTPVATYRARIDAALAKLAPTGAQVRVSSVPDLKRLWRVAKDNPVARAFWGIARICQTMLANPTSTARKDEDRRDRVRARVLAYNNEMAKACVAYGPLCRHDNGEVFRYQFPVSMVSKWDFFHPNAEGQKTIARLSFQRVESPV</sequence>
<accession>A0A4U3M642</accession>
<dbReference type="Pfam" id="PF13472">
    <property type="entry name" value="Lipase_GDSL_2"/>
    <property type="match status" value="1"/>
</dbReference>
<dbReference type="SUPFAM" id="SSF52266">
    <property type="entry name" value="SGNH hydrolase"/>
    <property type="match status" value="1"/>
</dbReference>
<reference evidence="3 4" key="1">
    <citation type="submission" date="2019-04" db="EMBL/GenBank/DDBJ databases">
        <title>Herbidospora sp. NEAU-GS14.nov., a novel actinomycete isolated from soil.</title>
        <authorList>
            <person name="Han L."/>
        </authorList>
    </citation>
    <scope>NUCLEOTIDE SEQUENCE [LARGE SCALE GENOMIC DNA]</scope>
    <source>
        <strain evidence="3 4">NEAU-GS14</strain>
    </source>
</reference>
<dbReference type="Proteomes" id="UP000308705">
    <property type="component" value="Unassembled WGS sequence"/>
</dbReference>
<feature type="signal peptide" evidence="1">
    <location>
        <begin position="1"/>
        <end position="23"/>
    </location>
</feature>
<dbReference type="Gene3D" id="3.40.50.1110">
    <property type="entry name" value="SGNH hydrolase"/>
    <property type="match status" value="1"/>
</dbReference>
<dbReference type="RefSeq" id="WP_137250511.1">
    <property type="nucleotide sequence ID" value="NZ_SZQA01000036.1"/>
</dbReference>
<keyword evidence="3" id="KW-0378">Hydrolase</keyword>
<proteinExistence type="predicted"/>
<dbReference type="InterPro" id="IPR013830">
    <property type="entry name" value="SGNH_hydro"/>
</dbReference>
<dbReference type="AlphaFoldDB" id="A0A4U3M642"/>
<dbReference type="OrthoDB" id="5561551at2"/>
<evidence type="ECO:0000259" key="2">
    <source>
        <dbReference type="Pfam" id="PF13472"/>
    </source>
</evidence>
<dbReference type="EMBL" id="SZQA01000036">
    <property type="protein sequence ID" value="TKK84251.1"/>
    <property type="molecule type" value="Genomic_DNA"/>
</dbReference>
<keyword evidence="4" id="KW-1185">Reference proteome</keyword>
<evidence type="ECO:0000256" key="1">
    <source>
        <dbReference type="SAM" id="SignalP"/>
    </source>
</evidence>
<evidence type="ECO:0000313" key="3">
    <source>
        <dbReference type="EMBL" id="TKK84251.1"/>
    </source>
</evidence>
<comment type="caution">
    <text evidence="3">The sequence shown here is derived from an EMBL/GenBank/DDBJ whole genome shotgun (WGS) entry which is preliminary data.</text>
</comment>
<feature type="domain" description="SGNH hydrolase-type esterase" evidence="2">
    <location>
        <begin position="32"/>
        <end position="255"/>
    </location>
</feature>
<name>A0A4U3M642_9ACTN</name>
<keyword evidence="1" id="KW-0732">Signal</keyword>
<feature type="chain" id="PRO_5020993899" evidence="1">
    <location>
        <begin position="24"/>
        <end position="269"/>
    </location>
</feature>
<dbReference type="GO" id="GO:0016787">
    <property type="term" value="F:hydrolase activity"/>
    <property type="evidence" value="ECO:0007669"/>
    <property type="project" value="UniProtKB-KW"/>
</dbReference>
<evidence type="ECO:0000313" key="4">
    <source>
        <dbReference type="Proteomes" id="UP000308705"/>
    </source>
</evidence>
<protein>
    <submittedName>
        <fullName evidence="3">SGNH/GDSL hydrolase family protein</fullName>
    </submittedName>
</protein>
<gene>
    <name evidence="3" type="ORF">FDA94_30480</name>
</gene>
<organism evidence="3 4">
    <name type="scientific">Herbidospora galbida</name>
    <dbReference type="NCBI Taxonomy" id="2575442"/>
    <lineage>
        <taxon>Bacteria</taxon>
        <taxon>Bacillati</taxon>
        <taxon>Actinomycetota</taxon>
        <taxon>Actinomycetes</taxon>
        <taxon>Streptosporangiales</taxon>
        <taxon>Streptosporangiaceae</taxon>
        <taxon>Herbidospora</taxon>
    </lineage>
</organism>